<sequence length="284" mass="29753">MLHRNLRRRSLALLAVSLCALGFASAPAASAEIRPVPDAYGYDYSPGEPTIWAAVGGTAGAYFDRACTGGYAIAGDSGFFLTTADICSPWPISLPVRGDAGYYADGFYRRSDDPVVLLQMRDGNDAHQILADPTTGSYPGNGQIVGWTPSDQQPVGLLIGKMGIDTGWTEGQILGTADGMHGEQLLCTDASASYGDVGGPVWRMDENGLRALGTVAGITADGGACYRPIQETLYRYGASLPSYGPDQGRPGPGTFAPGMVAYDGAVNVRSGGRSIDKGDEWRLG</sequence>
<comment type="caution">
    <text evidence="2">The sequence shown here is derived from an EMBL/GenBank/DDBJ whole genome shotgun (WGS) entry which is preliminary data.</text>
</comment>
<reference evidence="2 3" key="1">
    <citation type="submission" date="2015-02" db="EMBL/GenBank/DDBJ databases">
        <title>Draft genome sequences of ten Microbacterium spp. with emphasis on heavy metal contaminated environments.</title>
        <authorList>
            <person name="Corretto E."/>
        </authorList>
    </citation>
    <scope>NUCLEOTIDE SEQUENCE [LARGE SCALE GENOMIC DNA]</scope>
    <source>
        <strain evidence="2 3">DSM 23848</strain>
    </source>
</reference>
<evidence type="ECO:0000313" key="3">
    <source>
        <dbReference type="Proteomes" id="UP000033448"/>
    </source>
</evidence>
<protein>
    <recommendedName>
        <fullName evidence="4">Trypsin</fullName>
    </recommendedName>
</protein>
<gene>
    <name evidence="2" type="ORF">RL72_03570</name>
</gene>
<dbReference type="RefSeq" id="WP_045252222.1">
    <property type="nucleotide sequence ID" value="NZ_CP099706.1"/>
</dbReference>
<evidence type="ECO:0000256" key="1">
    <source>
        <dbReference type="SAM" id="SignalP"/>
    </source>
</evidence>
<accession>A0A0F0K8K2</accession>
<keyword evidence="1" id="KW-0732">Signal</keyword>
<feature type="chain" id="PRO_5039362498" description="Trypsin" evidence="1">
    <location>
        <begin position="29"/>
        <end position="284"/>
    </location>
</feature>
<dbReference type="PATRIC" id="fig|582680.7.peg.3629"/>
<proteinExistence type="predicted"/>
<dbReference type="OrthoDB" id="5087785at2"/>
<keyword evidence="3" id="KW-1185">Reference proteome</keyword>
<dbReference type="EMBL" id="JYIT01000086">
    <property type="protein sequence ID" value="KJL17327.1"/>
    <property type="molecule type" value="Genomic_DNA"/>
</dbReference>
<dbReference type="PROSITE" id="PS51318">
    <property type="entry name" value="TAT"/>
    <property type="match status" value="1"/>
</dbReference>
<feature type="signal peptide" evidence="1">
    <location>
        <begin position="1"/>
        <end position="28"/>
    </location>
</feature>
<evidence type="ECO:0008006" key="4">
    <source>
        <dbReference type="Google" id="ProtNLM"/>
    </source>
</evidence>
<dbReference type="InterPro" id="IPR043504">
    <property type="entry name" value="Peptidase_S1_PA_chymotrypsin"/>
</dbReference>
<evidence type="ECO:0000313" key="2">
    <source>
        <dbReference type="EMBL" id="KJL17327.1"/>
    </source>
</evidence>
<dbReference type="Gene3D" id="2.40.10.10">
    <property type="entry name" value="Trypsin-like serine proteases"/>
    <property type="match status" value="2"/>
</dbReference>
<dbReference type="AlphaFoldDB" id="A0A0F0K8K2"/>
<dbReference type="Proteomes" id="UP000033448">
    <property type="component" value="Unassembled WGS sequence"/>
</dbReference>
<dbReference type="InterPro" id="IPR006311">
    <property type="entry name" value="TAT_signal"/>
</dbReference>
<dbReference type="InterPro" id="IPR009003">
    <property type="entry name" value="Peptidase_S1_PA"/>
</dbReference>
<dbReference type="SUPFAM" id="SSF50494">
    <property type="entry name" value="Trypsin-like serine proteases"/>
    <property type="match status" value="1"/>
</dbReference>
<name>A0A0F0K8K2_9MICO</name>
<organism evidence="2 3">
    <name type="scientific">Microbacterium azadirachtae</name>
    <dbReference type="NCBI Taxonomy" id="582680"/>
    <lineage>
        <taxon>Bacteria</taxon>
        <taxon>Bacillati</taxon>
        <taxon>Actinomycetota</taxon>
        <taxon>Actinomycetes</taxon>
        <taxon>Micrococcales</taxon>
        <taxon>Microbacteriaceae</taxon>
        <taxon>Microbacterium</taxon>
    </lineage>
</organism>